<reference evidence="2 3" key="1">
    <citation type="journal article" date="2021" name="Elife">
        <title>Chloroplast acquisition without the gene transfer in kleptoplastic sea slugs, Plakobranchus ocellatus.</title>
        <authorList>
            <person name="Maeda T."/>
            <person name="Takahashi S."/>
            <person name="Yoshida T."/>
            <person name="Shimamura S."/>
            <person name="Takaki Y."/>
            <person name="Nagai Y."/>
            <person name="Toyoda A."/>
            <person name="Suzuki Y."/>
            <person name="Arimoto A."/>
            <person name="Ishii H."/>
            <person name="Satoh N."/>
            <person name="Nishiyama T."/>
            <person name="Hasebe M."/>
            <person name="Maruyama T."/>
            <person name="Minagawa J."/>
            <person name="Obokata J."/>
            <person name="Shigenobu S."/>
        </authorList>
    </citation>
    <scope>NUCLEOTIDE SEQUENCE [LARGE SCALE GENOMIC DNA]</scope>
</reference>
<dbReference type="AlphaFoldDB" id="A0AAV4EWE4"/>
<evidence type="ECO:0000256" key="1">
    <source>
        <dbReference type="SAM" id="MobiDB-lite"/>
    </source>
</evidence>
<sequence length="96" mass="10768">MTTKAGGCWDYNQSIGKYGASVVNQALLRWYTFQSPFLVFRQGSNQFRETSVNIWKIFTPSGKYSGPRPRGDSAVGWEWTEGVVSPSGDVGKKRQQ</sequence>
<gene>
    <name evidence="2" type="ORF">ElyMa_001945900</name>
</gene>
<name>A0AAV4EWE4_9GAST</name>
<keyword evidence="3" id="KW-1185">Reference proteome</keyword>
<organism evidence="2 3">
    <name type="scientific">Elysia marginata</name>
    <dbReference type="NCBI Taxonomy" id="1093978"/>
    <lineage>
        <taxon>Eukaryota</taxon>
        <taxon>Metazoa</taxon>
        <taxon>Spiralia</taxon>
        <taxon>Lophotrochozoa</taxon>
        <taxon>Mollusca</taxon>
        <taxon>Gastropoda</taxon>
        <taxon>Heterobranchia</taxon>
        <taxon>Euthyneura</taxon>
        <taxon>Panpulmonata</taxon>
        <taxon>Sacoglossa</taxon>
        <taxon>Placobranchoidea</taxon>
        <taxon>Plakobranchidae</taxon>
        <taxon>Elysia</taxon>
    </lineage>
</organism>
<proteinExistence type="predicted"/>
<accession>A0AAV4EWE4</accession>
<feature type="region of interest" description="Disordered" evidence="1">
    <location>
        <begin position="63"/>
        <end position="96"/>
    </location>
</feature>
<evidence type="ECO:0000313" key="3">
    <source>
        <dbReference type="Proteomes" id="UP000762676"/>
    </source>
</evidence>
<protein>
    <submittedName>
        <fullName evidence="2">Uncharacterized protein</fullName>
    </submittedName>
</protein>
<dbReference type="Proteomes" id="UP000762676">
    <property type="component" value="Unassembled WGS sequence"/>
</dbReference>
<dbReference type="EMBL" id="BMAT01003948">
    <property type="protein sequence ID" value="GFR65382.1"/>
    <property type="molecule type" value="Genomic_DNA"/>
</dbReference>
<evidence type="ECO:0000313" key="2">
    <source>
        <dbReference type="EMBL" id="GFR65382.1"/>
    </source>
</evidence>
<comment type="caution">
    <text evidence="2">The sequence shown here is derived from an EMBL/GenBank/DDBJ whole genome shotgun (WGS) entry which is preliminary data.</text>
</comment>